<dbReference type="InterPro" id="IPR036823">
    <property type="entry name" value="Ribosomal_uS7_dom_sf"/>
</dbReference>
<evidence type="ECO:0000313" key="5">
    <source>
        <dbReference type="EMBL" id="CDK27529.1"/>
    </source>
</evidence>
<dbReference type="HOGENOM" id="CLU_049057_2_1_1"/>
<proteinExistence type="inferred from homology"/>
<evidence type="ECO:0000313" key="6">
    <source>
        <dbReference type="Proteomes" id="UP000019384"/>
    </source>
</evidence>
<sequence>MSRLLRLGVLQNCGFSQALTRRVAVKNLPLVSRRCQSTESSNAPGPASTTFEAMADKLGKGDVTSELDSDYDMWLTAIKEVREQFNSQPWDPKTLLASAGESEADLSGTKEFKWEPTEAQIAERDALIAKAIPKLQDDTLNICINIIMKHGKKEKARKGLSQALYHVYLHTREDPVKVLKSSLKNLTPLTETKVHKTGFAKNQVVPVLVTPRKGLILAFKWILEGANKRASSSLGVRLGEEILAVHSGKSSGFDKRAQLHKQAMLQRAHLKV</sequence>
<dbReference type="OrthoDB" id="9972728at2759"/>
<reference evidence="5" key="2">
    <citation type="submission" date="2014-02" db="EMBL/GenBank/DDBJ databases">
        <title>Complete DNA sequence of /Kuraishia capsulata/ illustrates novel genomic features among budding yeasts (/Saccharomycotina/).</title>
        <authorList>
            <person name="Morales L."/>
            <person name="Noel B."/>
            <person name="Porcel B."/>
            <person name="Marcet-Houben M."/>
            <person name="Hullo M-F."/>
            <person name="Sacerdot C."/>
            <person name="Tekaia F."/>
            <person name="Leh-Louis V."/>
            <person name="Despons L."/>
            <person name="Khanna V."/>
            <person name="Aury J-M."/>
            <person name="Barbe V."/>
            <person name="Couloux A."/>
            <person name="Labadie K."/>
            <person name="Pelletier E."/>
            <person name="Souciet J-L."/>
            <person name="Boekhout T."/>
            <person name="Gabaldon T."/>
            <person name="Wincker P."/>
            <person name="Dujon B."/>
        </authorList>
    </citation>
    <scope>NUCLEOTIDE SEQUENCE</scope>
    <source>
        <strain evidence="5">CBS 1993</strain>
    </source>
</reference>
<gene>
    <name evidence="5" type="ORF">KUCA_T00003507001</name>
</gene>
<dbReference type="Gene3D" id="1.10.455.10">
    <property type="entry name" value="Ribosomal protein S7 domain"/>
    <property type="match status" value="1"/>
</dbReference>
<dbReference type="InterPro" id="IPR000235">
    <property type="entry name" value="Ribosomal_uS7"/>
</dbReference>
<accession>W6MLY3</accession>
<evidence type="ECO:0000256" key="3">
    <source>
        <dbReference type="ARBA" id="ARBA00023274"/>
    </source>
</evidence>
<name>W6MLY3_9ASCO</name>
<dbReference type="GO" id="GO:0003735">
    <property type="term" value="F:structural constituent of ribosome"/>
    <property type="evidence" value="ECO:0007669"/>
    <property type="project" value="EnsemblFungi"/>
</dbReference>
<keyword evidence="3" id="KW-0687">Ribonucleoprotein</keyword>
<keyword evidence="2" id="KW-0689">Ribosomal protein</keyword>
<evidence type="ECO:0000256" key="1">
    <source>
        <dbReference type="ARBA" id="ARBA00007151"/>
    </source>
</evidence>
<dbReference type="STRING" id="1382522.W6MLY3"/>
<dbReference type="SUPFAM" id="SSF47973">
    <property type="entry name" value="Ribosomal protein S7"/>
    <property type="match status" value="1"/>
</dbReference>
<dbReference type="AlphaFoldDB" id="W6MLY3"/>
<comment type="similarity">
    <text evidence="1">Belongs to the universal ribosomal protein uS7 family.</text>
</comment>
<organism evidence="5 6">
    <name type="scientific">Kuraishia capsulata CBS 1993</name>
    <dbReference type="NCBI Taxonomy" id="1382522"/>
    <lineage>
        <taxon>Eukaryota</taxon>
        <taxon>Fungi</taxon>
        <taxon>Dikarya</taxon>
        <taxon>Ascomycota</taxon>
        <taxon>Saccharomycotina</taxon>
        <taxon>Pichiomycetes</taxon>
        <taxon>Pichiales</taxon>
        <taxon>Pichiaceae</taxon>
        <taxon>Kuraishia</taxon>
    </lineage>
</organism>
<dbReference type="EMBL" id="HG793128">
    <property type="protein sequence ID" value="CDK27529.1"/>
    <property type="molecule type" value="Genomic_DNA"/>
</dbReference>
<feature type="domain" description="Small ribosomal subunit protein uS7" evidence="4">
    <location>
        <begin position="132"/>
        <end position="267"/>
    </location>
</feature>
<dbReference type="GO" id="GO:0005763">
    <property type="term" value="C:mitochondrial small ribosomal subunit"/>
    <property type="evidence" value="ECO:0007669"/>
    <property type="project" value="EnsemblFungi"/>
</dbReference>
<dbReference type="PANTHER" id="PTHR11205">
    <property type="entry name" value="RIBOSOMAL PROTEIN S7"/>
    <property type="match status" value="1"/>
</dbReference>
<evidence type="ECO:0000256" key="2">
    <source>
        <dbReference type="ARBA" id="ARBA00022980"/>
    </source>
</evidence>
<dbReference type="Pfam" id="PF00177">
    <property type="entry name" value="Ribosomal_S7"/>
    <property type="match status" value="1"/>
</dbReference>
<dbReference type="GeneID" id="34520910"/>
<reference evidence="5" key="1">
    <citation type="submission" date="2013-12" db="EMBL/GenBank/DDBJ databases">
        <authorList>
            <person name="Genoscope - CEA"/>
        </authorList>
    </citation>
    <scope>NUCLEOTIDE SEQUENCE</scope>
    <source>
        <strain evidence="5">CBS 1993</strain>
    </source>
</reference>
<dbReference type="RefSeq" id="XP_022459522.1">
    <property type="nucleotide sequence ID" value="XM_022601928.1"/>
</dbReference>
<evidence type="ECO:0000259" key="4">
    <source>
        <dbReference type="Pfam" id="PF00177"/>
    </source>
</evidence>
<dbReference type="InterPro" id="IPR023798">
    <property type="entry name" value="Ribosomal_uS7_dom"/>
</dbReference>
<dbReference type="Proteomes" id="UP000019384">
    <property type="component" value="Unassembled WGS sequence"/>
</dbReference>
<protein>
    <recommendedName>
        <fullName evidence="4">Small ribosomal subunit protein uS7 domain-containing protein</fullName>
    </recommendedName>
</protein>
<keyword evidence="6" id="KW-1185">Reference proteome</keyword>
<dbReference type="GO" id="GO:0006412">
    <property type="term" value="P:translation"/>
    <property type="evidence" value="ECO:0007669"/>
    <property type="project" value="InterPro"/>
</dbReference>